<accession>A0A6C0HJ59</accession>
<evidence type="ECO:0000313" key="1">
    <source>
        <dbReference type="EMBL" id="QHT80053.1"/>
    </source>
</evidence>
<proteinExistence type="predicted"/>
<protein>
    <submittedName>
        <fullName evidence="1">Uncharacterized protein</fullName>
    </submittedName>
</protein>
<organism evidence="1">
    <name type="scientific">viral metagenome</name>
    <dbReference type="NCBI Taxonomy" id="1070528"/>
    <lineage>
        <taxon>unclassified sequences</taxon>
        <taxon>metagenomes</taxon>
        <taxon>organismal metagenomes</taxon>
    </lineage>
</organism>
<reference evidence="1" key="1">
    <citation type="journal article" date="2020" name="Nature">
        <title>Giant virus diversity and host interactions through global metagenomics.</title>
        <authorList>
            <person name="Schulz F."/>
            <person name="Roux S."/>
            <person name="Paez-Espino D."/>
            <person name="Jungbluth S."/>
            <person name="Walsh D.A."/>
            <person name="Denef V.J."/>
            <person name="McMahon K.D."/>
            <person name="Konstantinidis K.T."/>
            <person name="Eloe-Fadrosh E.A."/>
            <person name="Kyrpides N.C."/>
            <person name="Woyke T."/>
        </authorList>
    </citation>
    <scope>NUCLEOTIDE SEQUENCE</scope>
    <source>
        <strain evidence="1">GVMAG-M-3300023184-105</strain>
    </source>
</reference>
<sequence>MERIPRNIILNHIIPYTYNIQPNFLLEDIKNYCTIKANLMTDAYDK</sequence>
<dbReference type="EMBL" id="MN739959">
    <property type="protein sequence ID" value="QHT80053.1"/>
    <property type="molecule type" value="Genomic_DNA"/>
</dbReference>
<dbReference type="AlphaFoldDB" id="A0A6C0HJ59"/>
<name>A0A6C0HJ59_9ZZZZ</name>